<keyword evidence="4" id="KW-1185">Reference proteome</keyword>
<dbReference type="Proteomes" id="UP000030302">
    <property type="component" value="Chromosome"/>
</dbReference>
<dbReference type="SUPFAM" id="SSF55154">
    <property type="entry name" value="CYTH-like phosphatases"/>
    <property type="match status" value="1"/>
</dbReference>
<reference evidence="4" key="1">
    <citation type="journal article" date="2014" name="Soil Biol. Biochem.">
        <title>Structure and function of bacterial communities in ageing soils: Insights from the Mendocino ecological staircase.</title>
        <authorList>
            <person name="Uroz S."/>
            <person name="Tech J.J."/>
            <person name="Sawaya N.A."/>
            <person name="Frey-Klett P."/>
            <person name="Leveau J.H.J."/>
        </authorList>
    </citation>
    <scope>NUCLEOTIDE SEQUENCE [LARGE SCALE GENOMIC DNA]</scope>
    <source>
        <strain evidence="4">Cal35</strain>
    </source>
</reference>
<dbReference type="Pfam" id="PF05235">
    <property type="entry name" value="CHAD"/>
    <property type="match status" value="1"/>
</dbReference>
<dbReference type="PANTHER" id="PTHR39569">
    <property type="entry name" value="INORGANIC TRIPHOSPHATASE"/>
    <property type="match status" value="1"/>
</dbReference>
<name>A0A0A1FCZ0_9BURK</name>
<dbReference type="PANTHER" id="PTHR39569:SF1">
    <property type="entry name" value="INORGANIC TRIPHOSPHATASE"/>
    <property type="match status" value="1"/>
</dbReference>
<dbReference type="GO" id="GO:0046872">
    <property type="term" value="F:metal ion binding"/>
    <property type="evidence" value="ECO:0007669"/>
    <property type="project" value="TreeGrafter"/>
</dbReference>
<dbReference type="GO" id="GO:0050355">
    <property type="term" value="F:inorganic triphosphate phosphatase activity"/>
    <property type="evidence" value="ECO:0007669"/>
    <property type="project" value="InterPro"/>
</dbReference>
<gene>
    <name evidence="3" type="ORF">LT85_2386</name>
</gene>
<dbReference type="InterPro" id="IPR038186">
    <property type="entry name" value="CHAD_dom_sf"/>
</dbReference>
<proteinExistence type="predicted"/>
<dbReference type="InterPro" id="IPR033469">
    <property type="entry name" value="CYTH-like_dom_sf"/>
</dbReference>
<sequence>MEIELKLLLDPSDVNRFRRHPLLKNFTISKPPARQLTSVYFDTPELHLKQNHTALRVRKIGRRMIQTCKSGGQVAAGLHQRPEWESEIRGETPDLPALLGLIESGSAVAELLSAPSLAGRLQPIFTTQFRRTIWMLRIPSGAEIELALDQGAVLHGDQSVAICEIELELKSGDPVSLFDVALELQNSLPLRAANVSKAERGYAMHAPQAPVVAKAQPVSLSPVLTIEQGFQVLMSNCLAQVQGNEDGVIHGRDPEHLHQMRVGLRRLRATLGLFKQFIQPTPEIAAQLRWLASLLGPARDWEVLAVSTLSEAMRRSQGESKLDQLRQLAVAEAGKHRHAAANAVSSHAYAQLLLLLGSWLEGRRWRQQQSAEQIAALSAPLKKFARGKLAGLQEKLLKRGKGLKRQGSGKRHRLRIAAKKVRYAAEFFASYFPLKRTRGYVQGLTELQDILGASNDLIVAGRLLQQIAVQQPELESHCDLALALLDSGDRQRTSKIKRAWRKFTELTPPAKAGGIR</sequence>
<dbReference type="EMBL" id="CP009962">
    <property type="protein sequence ID" value="AIY41544.1"/>
    <property type="molecule type" value="Genomic_DNA"/>
</dbReference>
<dbReference type="GO" id="GO:0004016">
    <property type="term" value="F:adenylate cyclase activity"/>
    <property type="evidence" value="ECO:0007669"/>
    <property type="project" value="UniProtKB-EC"/>
</dbReference>
<dbReference type="HOGENOM" id="CLU_040400_3_0_4"/>
<dbReference type="RefSeq" id="WP_052135105.1">
    <property type="nucleotide sequence ID" value="NZ_CP009962.1"/>
</dbReference>
<dbReference type="Gene3D" id="1.40.20.10">
    <property type="entry name" value="CHAD domain"/>
    <property type="match status" value="1"/>
</dbReference>
<dbReference type="PROSITE" id="PS51708">
    <property type="entry name" value="CHAD"/>
    <property type="match status" value="1"/>
</dbReference>
<evidence type="ECO:0000259" key="2">
    <source>
        <dbReference type="PROSITE" id="PS51708"/>
    </source>
</evidence>
<protein>
    <submittedName>
        <fullName evidence="3">Adenylate cyclase</fullName>
        <ecNumber evidence="3">4.6.1.1</ecNumber>
    </submittedName>
</protein>
<evidence type="ECO:0000313" key="4">
    <source>
        <dbReference type="Proteomes" id="UP000030302"/>
    </source>
</evidence>
<feature type="domain" description="CHAD" evidence="2">
    <location>
        <begin position="223"/>
        <end position="505"/>
    </location>
</feature>
<evidence type="ECO:0000259" key="1">
    <source>
        <dbReference type="PROSITE" id="PS51707"/>
    </source>
</evidence>
<dbReference type="CDD" id="cd07756">
    <property type="entry name" value="CYTH-like_Pase_CHAD"/>
    <property type="match status" value="1"/>
</dbReference>
<dbReference type="InterPro" id="IPR007899">
    <property type="entry name" value="CHAD_dom"/>
</dbReference>
<accession>A0A0A1FCZ0</accession>
<keyword evidence="3" id="KW-0456">Lyase</keyword>
<feature type="domain" description="CYTH" evidence="1">
    <location>
        <begin position="1"/>
        <end position="208"/>
    </location>
</feature>
<dbReference type="AlphaFoldDB" id="A0A0A1FCZ0"/>
<dbReference type="EC" id="4.6.1.1" evidence="3"/>
<evidence type="ECO:0000313" key="3">
    <source>
        <dbReference type="EMBL" id="AIY41544.1"/>
    </source>
</evidence>
<dbReference type="Gene3D" id="2.40.320.10">
    <property type="entry name" value="Hypothetical Protein Pfu-838710-001"/>
    <property type="match status" value="1"/>
</dbReference>
<organism evidence="3 4">
    <name type="scientific">Collimonas arenae</name>
    <dbReference type="NCBI Taxonomy" id="279058"/>
    <lineage>
        <taxon>Bacteria</taxon>
        <taxon>Pseudomonadati</taxon>
        <taxon>Pseudomonadota</taxon>
        <taxon>Betaproteobacteria</taxon>
        <taxon>Burkholderiales</taxon>
        <taxon>Oxalobacteraceae</taxon>
        <taxon>Collimonas</taxon>
    </lineage>
</organism>
<dbReference type="InterPro" id="IPR023577">
    <property type="entry name" value="CYTH_domain"/>
</dbReference>
<dbReference type="SMART" id="SM00880">
    <property type="entry name" value="CHAD"/>
    <property type="match status" value="1"/>
</dbReference>
<dbReference type="KEGG" id="care:LT85_2386"/>
<dbReference type="SMART" id="SM01118">
    <property type="entry name" value="CYTH"/>
    <property type="match status" value="1"/>
</dbReference>
<dbReference type="InterPro" id="IPR039013">
    <property type="entry name" value="YgiF"/>
</dbReference>
<dbReference type="Pfam" id="PF01928">
    <property type="entry name" value="CYTH"/>
    <property type="match status" value="1"/>
</dbReference>
<dbReference type="PROSITE" id="PS51707">
    <property type="entry name" value="CYTH"/>
    <property type="match status" value="1"/>
</dbReference>
<dbReference type="OrthoDB" id="3034217at2"/>
<dbReference type="STRING" id="279058.LT85_2386"/>